<dbReference type="Gene3D" id="3.10.20.30">
    <property type="match status" value="1"/>
</dbReference>
<keyword evidence="1" id="KW-0547">Nucleotide-binding</keyword>
<dbReference type="InterPro" id="IPR004095">
    <property type="entry name" value="TGS"/>
</dbReference>
<accession>A0A7S1X0R5</accession>
<dbReference type="InterPro" id="IPR006073">
    <property type="entry name" value="GTP-bd"/>
</dbReference>
<dbReference type="InterPro" id="IPR012676">
    <property type="entry name" value="TGS-like"/>
</dbReference>
<keyword evidence="2" id="KW-0342">GTP-binding</keyword>
<evidence type="ECO:0008006" key="6">
    <source>
        <dbReference type="Google" id="ProtNLM"/>
    </source>
</evidence>
<evidence type="ECO:0000259" key="4">
    <source>
        <dbReference type="PROSITE" id="PS51880"/>
    </source>
</evidence>
<dbReference type="InterPro" id="IPR027417">
    <property type="entry name" value="P-loop_NTPase"/>
</dbReference>
<dbReference type="PROSITE" id="PS51880">
    <property type="entry name" value="TGS"/>
    <property type="match status" value="1"/>
</dbReference>
<dbReference type="PROSITE" id="PS51710">
    <property type="entry name" value="G_OBG"/>
    <property type="match status" value="1"/>
</dbReference>
<dbReference type="Pfam" id="PF02824">
    <property type="entry name" value="TGS"/>
    <property type="match status" value="1"/>
</dbReference>
<dbReference type="NCBIfam" id="TIGR00231">
    <property type="entry name" value="small_GTP"/>
    <property type="match status" value="1"/>
</dbReference>
<evidence type="ECO:0000256" key="1">
    <source>
        <dbReference type="ARBA" id="ARBA00022741"/>
    </source>
</evidence>
<dbReference type="Pfam" id="PF16897">
    <property type="entry name" value="MMR_HSR1_Xtn"/>
    <property type="match status" value="1"/>
</dbReference>
<dbReference type="AlphaFoldDB" id="A0A7S1X0R5"/>
<dbReference type="GO" id="GO:0003924">
    <property type="term" value="F:GTPase activity"/>
    <property type="evidence" value="ECO:0007669"/>
    <property type="project" value="InterPro"/>
</dbReference>
<dbReference type="EMBL" id="HBGG01007821">
    <property type="protein sequence ID" value="CAD9201683.1"/>
    <property type="molecule type" value="Transcribed_RNA"/>
</dbReference>
<organism evidence="5">
    <name type="scientific">Tetraselmis chuii</name>
    <dbReference type="NCBI Taxonomy" id="63592"/>
    <lineage>
        <taxon>Eukaryota</taxon>
        <taxon>Viridiplantae</taxon>
        <taxon>Chlorophyta</taxon>
        <taxon>core chlorophytes</taxon>
        <taxon>Chlorodendrophyceae</taxon>
        <taxon>Chlorodendrales</taxon>
        <taxon>Chlorodendraceae</taxon>
        <taxon>Tetraselmis</taxon>
    </lineage>
</organism>
<dbReference type="FunFam" id="3.10.20.30:FF:000003">
    <property type="entry name" value="Developmentally-regulated GTP-binding protein 1"/>
    <property type="match status" value="1"/>
</dbReference>
<dbReference type="InterPro" id="IPR031662">
    <property type="entry name" value="GTP-binding_2"/>
</dbReference>
<dbReference type="InterPro" id="IPR005225">
    <property type="entry name" value="Small_GTP-bd"/>
</dbReference>
<evidence type="ECO:0000313" key="5">
    <source>
        <dbReference type="EMBL" id="CAD9201683.1"/>
    </source>
</evidence>
<evidence type="ECO:0000256" key="2">
    <source>
        <dbReference type="ARBA" id="ARBA00023134"/>
    </source>
</evidence>
<evidence type="ECO:0000259" key="3">
    <source>
        <dbReference type="PROSITE" id="PS51710"/>
    </source>
</evidence>
<dbReference type="SUPFAM" id="SSF52540">
    <property type="entry name" value="P-loop containing nucleoside triphosphate hydrolases"/>
    <property type="match status" value="1"/>
</dbReference>
<sequence length="399" mass="44428">MGILEKIKEIELEMGRTQKNKATEYHLGQLKAKLAKLRTELQAPSKTGGPGEGFDVQKYGDGRVALIGFPSVGKSTLLTQLTGTKSEAAAYEFTTLTCIPGVIHYNDAKIQLLDLPGIIEGAAAGKGRGRQVIACAKSSDLVLMVLDASKSTGHEAILTRELEAVGIRLNQRPPDVYLKVKKTGGIHFTATCPLESIDEKMVLRILAEYKIHNCEILLRENITVDQLIDVIEGNRRYIRCLYVYNKIDVCSMEEVATIASRPNHIPVSCYQELNLDGLMRQMWDALALCRVYTKKQGHKPDFDEPVVLTQDRGGKTMLNFCNHLHKTLSKEFKYGLVWGTSVKHYPQRVGLSHDLHDEDVVQIVKDKKAMGEDGRGRFSTQSNQPLKIADRVKKAALKT</sequence>
<feature type="domain" description="OBG-type G" evidence="3">
    <location>
        <begin position="62"/>
        <end position="287"/>
    </location>
</feature>
<dbReference type="InterPro" id="IPR006074">
    <property type="entry name" value="GTP1-OBG_CS"/>
</dbReference>
<feature type="domain" description="TGS" evidence="4">
    <location>
        <begin position="287"/>
        <end position="365"/>
    </location>
</feature>
<dbReference type="PANTHER" id="PTHR43127">
    <property type="entry name" value="DEVELOPMENTALLY-REGULATED GTP-BINDING PROTEIN 2"/>
    <property type="match status" value="1"/>
</dbReference>
<dbReference type="SUPFAM" id="SSF81271">
    <property type="entry name" value="TGS-like"/>
    <property type="match status" value="1"/>
</dbReference>
<dbReference type="InterPro" id="IPR045001">
    <property type="entry name" value="DRG"/>
</dbReference>
<dbReference type="GO" id="GO:0005525">
    <property type="term" value="F:GTP binding"/>
    <property type="evidence" value="ECO:0007669"/>
    <property type="project" value="UniProtKB-KW"/>
</dbReference>
<dbReference type="CDD" id="cd01896">
    <property type="entry name" value="DRG"/>
    <property type="match status" value="1"/>
</dbReference>
<dbReference type="GO" id="GO:0019003">
    <property type="term" value="F:GDP binding"/>
    <property type="evidence" value="ECO:0007669"/>
    <property type="project" value="UniProtKB-ARBA"/>
</dbReference>
<proteinExistence type="predicted"/>
<dbReference type="InterPro" id="IPR012675">
    <property type="entry name" value="Beta-grasp_dom_sf"/>
</dbReference>
<dbReference type="FunFam" id="3.40.50.300:FF:000740">
    <property type="entry name" value="Putative GTP-binding protein 1"/>
    <property type="match status" value="1"/>
</dbReference>
<dbReference type="PRINTS" id="PR00326">
    <property type="entry name" value="GTP1OBG"/>
</dbReference>
<dbReference type="Pfam" id="PF01926">
    <property type="entry name" value="MMR_HSR1"/>
    <property type="match status" value="1"/>
</dbReference>
<dbReference type="Gene3D" id="6.10.140.1070">
    <property type="match status" value="2"/>
</dbReference>
<reference evidence="5" key="1">
    <citation type="submission" date="2021-01" db="EMBL/GenBank/DDBJ databases">
        <authorList>
            <person name="Corre E."/>
            <person name="Pelletier E."/>
            <person name="Niang G."/>
            <person name="Scheremetjew M."/>
            <person name="Finn R."/>
            <person name="Kale V."/>
            <person name="Holt S."/>
            <person name="Cochrane G."/>
            <person name="Meng A."/>
            <person name="Brown T."/>
            <person name="Cohen L."/>
        </authorList>
    </citation>
    <scope>NUCLEOTIDE SEQUENCE</scope>
    <source>
        <strain evidence="5">PLY429</strain>
    </source>
</reference>
<name>A0A7S1X0R5_9CHLO</name>
<gene>
    <name evidence="5" type="ORF">TCHU04912_LOCUS3916</name>
</gene>
<protein>
    <recommendedName>
        <fullName evidence="6">OBG-type G domain-containing protein</fullName>
    </recommendedName>
</protein>
<dbReference type="InterPro" id="IPR031167">
    <property type="entry name" value="G_OBG"/>
</dbReference>
<dbReference type="PROSITE" id="PS00905">
    <property type="entry name" value="GTP1_OBG"/>
    <property type="match status" value="1"/>
</dbReference>